<dbReference type="KEGG" id="ahl:AHTJS_16740"/>
<dbReference type="STRING" id="29430.AHTJS_16740"/>
<evidence type="ECO:0000313" key="10">
    <source>
        <dbReference type="Proteomes" id="UP000451048"/>
    </source>
</evidence>
<dbReference type="GO" id="GO:0006508">
    <property type="term" value="P:proteolysis"/>
    <property type="evidence" value="ECO:0007669"/>
    <property type="project" value="UniProtKB-KW"/>
</dbReference>
<feature type="coiled-coil region" evidence="5">
    <location>
        <begin position="109"/>
        <end position="220"/>
    </location>
</feature>
<dbReference type="Proteomes" id="UP000463868">
    <property type="component" value="Chromosome"/>
</dbReference>
<dbReference type="OrthoDB" id="322519at2"/>
<evidence type="ECO:0000313" key="8">
    <source>
        <dbReference type="EMBL" id="NAR73576.1"/>
    </source>
</evidence>
<dbReference type="EMBL" id="WTTO01000021">
    <property type="protein sequence ID" value="NAR73576.1"/>
    <property type="molecule type" value="Genomic_DNA"/>
</dbReference>
<reference evidence="9 11" key="1">
    <citation type="submission" date="2018-08" db="EMBL/GenBank/DDBJ databases">
        <title>Analysis of the genomic diversity of Mexican Acinetobacter haemolyticus clinical isolates.</title>
        <authorList>
            <person name="Castro-Jaimes S."/>
            <person name="Cevallos M.A."/>
        </authorList>
    </citation>
    <scope>NUCLEOTIDE SEQUENCE [LARGE SCALE GENOMIC DNA]</scope>
    <source>
        <strain evidence="9 11">AN43</strain>
    </source>
</reference>
<evidence type="ECO:0000256" key="1">
    <source>
        <dbReference type="ARBA" id="ARBA00022670"/>
    </source>
</evidence>
<dbReference type="InterPro" id="IPR001818">
    <property type="entry name" value="Pept_M10_metallopeptidase"/>
</dbReference>
<name>A0A1L6KRX0_ACIHA</name>
<accession>A0A1L6KRX0</accession>
<keyword evidence="1 9" id="KW-0645">Protease</keyword>
<evidence type="ECO:0000313" key="9">
    <source>
        <dbReference type="EMBL" id="QHI14925.1"/>
    </source>
</evidence>
<evidence type="ECO:0000313" key="11">
    <source>
        <dbReference type="Proteomes" id="UP000463868"/>
    </source>
</evidence>
<dbReference type="InterPro" id="IPR024079">
    <property type="entry name" value="MetalloPept_cat_dom_sf"/>
</dbReference>
<dbReference type="RefSeq" id="WP_075316458.1">
    <property type="nucleotide sequence ID" value="NZ_CAXNZT010000015.1"/>
</dbReference>
<dbReference type="Gene3D" id="3.40.390.10">
    <property type="entry name" value="Collagenase (Catalytic Domain)"/>
    <property type="match status" value="1"/>
</dbReference>
<evidence type="ECO:0000256" key="5">
    <source>
        <dbReference type="SAM" id="Coils"/>
    </source>
</evidence>
<evidence type="ECO:0000256" key="2">
    <source>
        <dbReference type="ARBA" id="ARBA00022723"/>
    </source>
</evidence>
<dbReference type="Pfam" id="PF00413">
    <property type="entry name" value="Peptidase_M10"/>
    <property type="match status" value="1"/>
</dbReference>
<proteinExistence type="predicted"/>
<dbReference type="GO" id="GO:0031012">
    <property type="term" value="C:extracellular matrix"/>
    <property type="evidence" value="ECO:0007669"/>
    <property type="project" value="InterPro"/>
</dbReference>
<gene>
    <name evidence="9" type="ORF">AhaeAN43_17025</name>
    <name evidence="8" type="ORF">GPS52_08705</name>
</gene>
<feature type="chain" id="PRO_5012566574" evidence="6">
    <location>
        <begin position="25"/>
        <end position="304"/>
    </location>
</feature>
<feature type="domain" description="Peptidase metallopeptidase" evidence="7">
    <location>
        <begin position="156"/>
        <end position="304"/>
    </location>
</feature>
<dbReference type="Proteomes" id="UP000451048">
    <property type="component" value="Unassembled WGS sequence"/>
</dbReference>
<sequence>MRNLTTALNIIACLCMGIPHLGHAQNTSHSTHKHDHKAIQTPIFYRIAEVDPRFNLSIQQVIQLTQQAADIWHQETGKQHFIYDPEANFSIHLIYDERQQQSSHRLQSLDQIHQQQQRWEHQNQQLQQARAELEKNNALLAIKQNQLQAQFQQYNADVKHFNQQRSSSKSLADQLAQRQQALHQQSKALQQEVNLHNLKAQQLNQKIKKLNDNNQLLVSSAQRFNQVFKPRLFHKGNFNGKQITIYEFSSTDDLRLTLAHEFGHALGLPHTDDPTSLMYPVIQQQNLQRFALTQSDKALVKAMY</sequence>
<dbReference type="GO" id="GO:0004222">
    <property type="term" value="F:metalloendopeptidase activity"/>
    <property type="evidence" value="ECO:0007669"/>
    <property type="project" value="InterPro"/>
</dbReference>
<dbReference type="AlphaFoldDB" id="A0A1L6KRX0"/>
<evidence type="ECO:0000259" key="7">
    <source>
        <dbReference type="SMART" id="SM00235"/>
    </source>
</evidence>
<keyword evidence="5" id="KW-0175">Coiled coil</keyword>
<dbReference type="EMBL" id="CP031976">
    <property type="protein sequence ID" value="QHI14925.1"/>
    <property type="molecule type" value="Genomic_DNA"/>
</dbReference>
<dbReference type="PRINTS" id="PR00138">
    <property type="entry name" value="MATRIXIN"/>
</dbReference>
<dbReference type="SUPFAM" id="SSF55486">
    <property type="entry name" value="Metalloproteases ('zincins'), catalytic domain"/>
    <property type="match status" value="1"/>
</dbReference>
<protein>
    <submittedName>
        <fullName evidence="8">Matrixin family metalloprotease</fullName>
    </submittedName>
</protein>
<keyword evidence="2" id="KW-0479">Metal-binding</keyword>
<dbReference type="InterPro" id="IPR006026">
    <property type="entry name" value="Peptidase_Metallo"/>
</dbReference>
<reference evidence="8 10" key="2">
    <citation type="submission" date="2019-12" db="EMBL/GenBank/DDBJ databases">
        <title>Acinetobacter haemolyticus comparative genomics.</title>
        <authorList>
            <person name="Castro-Jaimes S."/>
            <person name="Bello-Lopez E."/>
            <person name="Velazquez-Acosta C."/>
            <person name="Volkow-Fernandez P."/>
            <person name="Lozano-Zarain P."/>
            <person name="Castillo Ramirez S."/>
            <person name="Cevallos M.A."/>
        </authorList>
    </citation>
    <scope>NUCLEOTIDE SEQUENCE [LARGE SCALE GENOMIC DNA]</scope>
    <source>
        <strain evidence="8 10">AN10</strain>
    </source>
</reference>
<keyword evidence="6" id="KW-0732">Signal</keyword>
<evidence type="ECO:0000256" key="3">
    <source>
        <dbReference type="ARBA" id="ARBA00022801"/>
    </source>
</evidence>
<evidence type="ECO:0000256" key="4">
    <source>
        <dbReference type="ARBA" id="ARBA00022833"/>
    </source>
</evidence>
<organism evidence="8 10">
    <name type="scientific">Acinetobacter haemolyticus</name>
    <dbReference type="NCBI Taxonomy" id="29430"/>
    <lineage>
        <taxon>Bacteria</taxon>
        <taxon>Pseudomonadati</taxon>
        <taxon>Pseudomonadota</taxon>
        <taxon>Gammaproteobacteria</taxon>
        <taxon>Moraxellales</taxon>
        <taxon>Moraxellaceae</taxon>
        <taxon>Acinetobacter</taxon>
    </lineage>
</organism>
<evidence type="ECO:0000256" key="6">
    <source>
        <dbReference type="SAM" id="SignalP"/>
    </source>
</evidence>
<keyword evidence="4" id="KW-0862">Zinc</keyword>
<dbReference type="InterPro" id="IPR021190">
    <property type="entry name" value="Pept_M10A"/>
</dbReference>
<feature type="signal peptide" evidence="6">
    <location>
        <begin position="1"/>
        <end position="24"/>
    </location>
</feature>
<keyword evidence="8" id="KW-0482">Metalloprotease</keyword>
<dbReference type="GO" id="GO:0008270">
    <property type="term" value="F:zinc ion binding"/>
    <property type="evidence" value="ECO:0007669"/>
    <property type="project" value="InterPro"/>
</dbReference>
<dbReference type="SMART" id="SM00235">
    <property type="entry name" value="ZnMc"/>
    <property type="match status" value="1"/>
</dbReference>
<keyword evidence="3" id="KW-0378">Hydrolase</keyword>